<gene>
    <name evidence="1" type="ORF">LMG29542_01827</name>
</gene>
<sequence length="189" mass="21166">MIPTFNASMVLPPYTGDTPGVRASMSPYVATMHEFAVRFATSPPRAEILQGLLNYRDALRNIGVGTGFQWLDGSFVEDVEQIRGRPPQDIDVVTFGYSPSLADINAYKQWFAANIALFDRNQTKPAYDCDAFYVDLRKRPDFLVDDARYWFGLFAHQRDTALWKGMVQVPLQSDDAAALAYVAQVIANS</sequence>
<name>A0A6J5DGL4_9BURK</name>
<accession>A0A6J5DGL4</accession>
<dbReference type="RefSeq" id="WP_377693745.1">
    <property type="nucleotide sequence ID" value="NZ_CADIKH010000007.1"/>
</dbReference>
<reference evidence="1 2" key="1">
    <citation type="submission" date="2020-04" db="EMBL/GenBank/DDBJ databases">
        <authorList>
            <person name="De Canck E."/>
        </authorList>
    </citation>
    <scope>NUCLEOTIDE SEQUENCE [LARGE SCALE GENOMIC DNA]</scope>
    <source>
        <strain evidence="1 2">LMG 29542</strain>
    </source>
</reference>
<dbReference type="InterPro" id="IPR053860">
    <property type="entry name" value="DUF6932"/>
</dbReference>
<keyword evidence="2" id="KW-1185">Reference proteome</keyword>
<proteinExistence type="predicted"/>
<organism evidence="1 2">
    <name type="scientific">Paraburkholderia humisilvae</name>
    <dbReference type="NCBI Taxonomy" id="627669"/>
    <lineage>
        <taxon>Bacteria</taxon>
        <taxon>Pseudomonadati</taxon>
        <taxon>Pseudomonadota</taxon>
        <taxon>Betaproteobacteria</taxon>
        <taxon>Burkholderiales</taxon>
        <taxon>Burkholderiaceae</taxon>
        <taxon>Paraburkholderia</taxon>
    </lineage>
</organism>
<evidence type="ECO:0000313" key="2">
    <source>
        <dbReference type="Proteomes" id="UP000494363"/>
    </source>
</evidence>
<protein>
    <submittedName>
        <fullName evidence="1">Uncharacterized protein</fullName>
    </submittedName>
</protein>
<dbReference type="Proteomes" id="UP000494363">
    <property type="component" value="Unassembled WGS sequence"/>
</dbReference>
<dbReference type="Pfam" id="PF22014">
    <property type="entry name" value="DUF6932"/>
    <property type="match status" value="1"/>
</dbReference>
<dbReference type="AlphaFoldDB" id="A0A6J5DGL4"/>
<evidence type="ECO:0000313" key="1">
    <source>
        <dbReference type="EMBL" id="CAB3752594.1"/>
    </source>
</evidence>
<dbReference type="EMBL" id="CADIKH010000007">
    <property type="protein sequence ID" value="CAB3752594.1"/>
    <property type="molecule type" value="Genomic_DNA"/>
</dbReference>